<dbReference type="Proteomes" id="UP000824238">
    <property type="component" value="Unassembled WGS sequence"/>
</dbReference>
<dbReference type="InterPro" id="IPR048466">
    <property type="entry name" value="DNA_pol3_delta-like_C"/>
</dbReference>
<evidence type="ECO:0000256" key="5">
    <source>
        <dbReference type="ARBA" id="ARBA00022705"/>
    </source>
</evidence>
<evidence type="ECO:0000256" key="2">
    <source>
        <dbReference type="ARBA" id="ARBA00017703"/>
    </source>
</evidence>
<dbReference type="NCBIfam" id="TIGR01128">
    <property type="entry name" value="holA"/>
    <property type="match status" value="1"/>
</dbReference>
<comment type="caution">
    <text evidence="11">The sequence shown here is derived from an EMBL/GenBank/DDBJ whole genome shotgun (WGS) entry which is preliminary data.</text>
</comment>
<evidence type="ECO:0000256" key="3">
    <source>
        <dbReference type="ARBA" id="ARBA00022679"/>
    </source>
</evidence>
<evidence type="ECO:0000256" key="7">
    <source>
        <dbReference type="ARBA" id="ARBA00034754"/>
    </source>
</evidence>
<protein>
    <recommendedName>
        <fullName evidence="2">DNA polymerase III subunit delta</fullName>
        <ecNumber evidence="1">2.7.7.7</ecNumber>
    </recommendedName>
</protein>
<organism evidence="11 12">
    <name type="scientific">Candidatus Scatomorpha intestinigallinarum</name>
    <dbReference type="NCBI Taxonomy" id="2840923"/>
    <lineage>
        <taxon>Bacteria</taxon>
        <taxon>Bacillati</taxon>
        <taxon>Bacillota</taxon>
        <taxon>Clostridia</taxon>
        <taxon>Eubacteriales</taxon>
        <taxon>Candidatus Scatomorpha</taxon>
    </lineage>
</organism>
<sequence length="350" mass="39112">MAKRQKKSKPDNRLNYGEVSRELKSGGPARLYLLYGREDYLREAFLGELKALCLPEGEDDFSYHRLDGKNLDMRELSDAVNALPFLTERTLTEVRGYDFARCRDAEAASLERLISDIPDCCTLVFVQDTDFEPDQRTKIIKAVAKYGKLIDFTSQGQGPLVQWIRKRFAALGKNATPDACLTLIYLSGELMNGLIPEIEKIAAGTAGELVTAEDVSRLALRIPEARVFEMTDYLAARDYDGAARTLADLMSMGEEPIAILAVIGMQMRRLYAARVALDEKLGSDFVRENCGVKFDFMLDRLMRSARGFDMRTLERAVRLCAETDYAMKSGGDGAEQLTLLLIRLAAGEDV</sequence>
<dbReference type="InterPro" id="IPR005790">
    <property type="entry name" value="DNA_polIII_delta"/>
</dbReference>
<dbReference type="SUPFAM" id="SSF52540">
    <property type="entry name" value="P-loop containing nucleoside triphosphate hydrolases"/>
    <property type="match status" value="1"/>
</dbReference>
<feature type="domain" description="DNA polymerase III delta subunit-like C-terminal" evidence="10">
    <location>
        <begin position="224"/>
        <end position="338"/>
    </location>
</feature>
<dbReference type="Pfam" id="PF06144">
    <property type="entry name" value="DNA_pol3_delta"/>
    <property type="match status" value="1"/>
</dbReference>
<dbReference type="InterPro" id="IPR008921">
    <property type="entry name" value="DNA_pol3_clamp-load_cplx_C"/>
</dbReference>
<dbReference type="EMBL" id="DVHH01000078">
    <property type="protein sequence ID" value="HIR54568.1"/>
    <property type="molecule type" value="Genomic_DNA"/>
</dbReference>
<dbReference type="InterPro" id="IPR010372">
    <property type="entry name" value="DNA_pol3_delta_N"/>
</dbReference>
<dbReference type="GO" id="GO:0009360">
    <property type="term" value="C:DNA polymerase III complex"/>
    <property type="evidence" value="ECO:0007669"/>
    <property type="project" value="InterPro"/>
</dbReference>
<proteinExistence type="inferred from homology"/>
<dbReference type="Gene3D" id="1.20.272.10">
    <property type="match status" value="1"/>
</dbReference>
<dbReference type="Gene3D" id="1.10.8.60">
    <property type="match status" value="1"/>
</dbReference>
<keyword evidence="5" id="KW-0235">DNA replication</keyword>
<keyword evidence="6" id="KW-0239">DNA-directed DNA polymerase</keyword>
<keyword evidence="3 11" id="KW-0808">Transferase</keyword>
<evidence type="ECO:0000256" key="4">
    <source>
        <dbReference type="ARBA" id="ARBA00022695"/>
    </source>
</evidence>
<dbReference type="Gene3D" id="3.40.50.300">
    <property type="entry name" value="P-loop containing nucleotide triphosphate hydrolases"/>
    <property type="match status" value="1"/>
</dbReference>
<keyword evidence="4 11" id="KW-0548">Nucleotidyltransferase</keyword>
<reference evidence="11" key="2">
    <citation type="journal article" date="2021" name="PeerJ">
        <title>Extensive microbial diversity within the chicken gut microbiome revealed by metagenomics and culture.</title>
        <authorList>
            <person name="Gilroy R."/>
            <person name="Ravi A."/>
            <person name="Getino M."/>
            <person name="Pursley I."/>
            <person name="Horton D.L."/>
            <person name="Alikhan N.F."/>
            <person name="Baker D."/>
            <person name="Gharbi K."/>
            <person name="Hall N."/>
            <person name="Watson M."/>
            <person name="Adriaenssens E.M."/>
            <person name="Foster-Nyarko E."/>
            <person name="Jarju S."/>
            <person name="Secka A."/>
            <person name="Antonio M."/>
            <person name="Oren A."/>
            <person name="Chaudhuri R.R."/>
            <person name="La Ragione R."/>
            <person name="Hildebrand F."/>
            <person name="Pallen M.J."/>
        </authorList>
    </citation>
    <scope>NUCLEOTIDE SEQUENCE</scope>
    <source>
        <strain evidence="11">ChiGjej3B3-7149</strain>
    </source>
</reference>
<feature type="domain" description="DNA polymerase III delta N-terminal" evidence="9">
    <location>
        <begin position="32"/>
        <end position="150"/>
    </location>
</feature>
<dbReference type="EC" id="2.7.7.7" evidence="1"/>
<gene>
    <name evidence="11" type="primary">holA</name>
    <name evidence="11" type="ORF">IAD36_03060</name>
</gene>
<evidence type="ECO:0000259" key="9">
    <source>
        <dbReference type="Pfam" id="PF06144"/>
    </source>
</evidence>
<accession>A0A9D1DKR5</accession>
<evidence type="ECO:0000256" key="6">
    <source>
        <dbReference type="ARBA" id="ARBA00022932"/>
    </source>
</evidence>
<dbReference type="PANTHER" id="PTHR34388">
    <property type="entry name" value="DNA POLYMERASE III SUBUNIT DELTA"/>
    <property type="match status" value="1"/>
</dbReference>
<dbReference type="Pfam" id="PF21694">
    <property type="entry name" value="DNA_pol3_delta_C"/>
    <property type="match status" value="1"/>
</dbReference>
<evidence type="ECO:0000259" key="10">
    <source>
        <dbReference type="Pfam" id="PF21694"/>
    </source>
</evidence>
<reference evidence="11" key="1">
    <citation type="submission" date="2020-10" db="EMBL/GenBank/DDBJ databases">
        <authorList>
            <person name="Gilroy R."/>
        </authorList>
    </citation>
    <scope>NUCLEOTIDE SEQUENCE</scope>
    <source>
        <strain evidence="11">ChiGjej3B3-7149</strain>
    </source>
</reference>
<dbReference type="AlphaFoldDB" id="A0A9D1DKR5"/>
<evidence type="ECO:0000256" key="8">
    <source>
        <dbReference type="ARBA" id="ARBA00049244"/>
    </source>
</evidence>
<comment type="similarity">
    <text evidence="7">Belongs to the DNA polymerase HolA subunit family.</text>
</comment>
<evidence type="ECO:0000313" key="11">
    <source>
        <dbReference type="EMBL" id="HIR54568.1"/>
    </source>
</evidence>
<dbReference type="GO" id="GO:0003887">
    <property type="term" value="F:DNA-directed DNA polymerase activity"/>
    <property type="evidence" value="ECO:0007669"/>
    <property type="project" value="UniProtKB-KW"/>
</dbReference>
<dbReference type="InterPro" id="IPR027417">
    <property type="entry name" value="P-loop_NTPase"/>
</dbReference>
<dbReference type="PANTHER" id="PTHR34388:SF1">
    <property type="entry name" value="DNA POLYMERASE III SUBUNIT DELTA"/>
    <property type="match status" value="1"/>
</dbReference>
<evidence type="ECO:0000313" key="12">
    <source>
        <dbReference type="Proteomes" id="UP000824238"/>
    </source>
</evidence>
<dbReference type="GO" id="GO:0003677">
    <property type="term" value="F:DNA binding"/>
    <property type="evidence" value="ECO:0007669"/>
    <property type="project" value="InterPro"/>
</dbReference>
<comment type="catalytic activity">
    <reaction evidence="8">
        <text>DNA(n) + a 2'-deoxyribonucleoside 5'-triphosphate = DNA(n+1) + diphosphate</text>
        <dbReference type="Rhea" id="RHEA:22508"/>
        <dbReference type="Rhea" id="RHEA-COMP:17339"/>
        <dbReference type="Rhea" id="RHEA-COMP:17340"/>
        <dbReference type="ChEBI" id="CHEBI:33019"/>
        <dbReference type="ChEBI" id="CHEBI:61560"/>
        <dbReference type="ChEBI" id="CHEBI:173112"/>
        <dbReference type="EC" id="2.7.7.7"/>
    </reaction>
</comment>
<name>A0A9D1DKR5_9FIRM</name>
<dbReference type="SUPFAM" id="SSF48019">
    <property type="entry name" value="post-AAA+ oligomerization domain-like"/>
    <property type="match status" value="1"/>
</dbReference>
<dbReference type="GO" id="GO:0006261">
    <property type="term" value="P:DNA-templated DNA replication"/>
    <property type="evidence" value="ECO:0007669"/>
    <property type="project" value="TreeGrafter"/>
</dbReference>
<evidence type="ECO:0000256" key="1">
    <source>
        <dbReference type="ARBA" id="ARBA00012417"/>
    </source>
</evidence>